<keyword evidence="1" id="KW-1133">Transmembrane helix</keyword>
<evidence type="ECO:0000313" key="3">
    <source>
        <dbReference type="Proteomes" id="UP000016644"/>
    </source>
</evidence>
<sequence length="85" mass="9169">MPANGGKRKKNPSLVGSAPMVWKIRPIWDDCKEKAILTPKKPKVMAKIVFNEIFGSALWLVAAGVASVDSMGVVCAIGVPPFEFK</sequence>
<organism evidence="2 3">
    <name type="scientific">Levilactobacillus brevis ATCC 14869 = DSM 20054</name>
    <dbReference type="NCBI Taxonomy" id="649758"/>
    <lineage>
        <taxon>Bacteria</taxon>
        <taxon>Bacillati</taxon>
        <taxon>Bacillota</taxon>
        <taxon>Bacilli</taxon>
        <taxon>Lactobacillales</taxon>
        <taxon>Lactobacillaceae</taxon>
        <taxon>Levilactobacillus</taxon>
    </lineage>
</organism>
<feature type="transmembrane region" description="Helical" evidence="1">
    <location>
        <begin position="53"/>
        <end position="79"/>
    </location>
</feature>
<dbReference type="EMBL" id="AWVK01000025">
    <property type="protein sequence ID" value="ERK44867.1"/>
    <property type="molecule type" value="Genomic_DNA"/>
</dbReference>
<comment type="caution">
    <text evidence="2">The sequence shown here is derived from an EMBL/GenBank/DDBJ whole genome shotgun (WGS) entry which is preliminary data.</text>
</comment>
<dbReference type="AlphaFoldDB" id="U2R2G1"/>
<keyword evidence="1" id="KW-0812">Transmembrane</keyword>
<evidence type="ECO:0000256" key="1">
    <source>
        <dbReference type="SAM" id="Phobius"/>
    </source>
</evidence>
<reference evidence="2 3" key="1">
    <citation type="submission" date="2013-06" db="EMBL/GenBank/DDBJ databases">
        <authorList>
            <person name="Weinstock G."/>
            <person name="Sodergren E."/>
            <person name="Lobos E.A."/>
            <person name="Fulton L."/>
            <person name="Fulton R."/>
            <person name="Courtney L."/>
            <person name="Fronick C."/>
            <person name="O'Laughlin M."/>
            <person name="Godfrey J."/>
            <person name="Wilson R.M."/>
            <person name="Miner T."/>
            <person name="Farmer C."/>
            <person name="Delehaunty K."/>
            <person name="Cordes M."/>
            <person name="Minx P."/>
            <person name="Tomlinson C."/>
            <person name="Chen J."/>
            <person name="Wollam A."/>
            <person name="Pepin K.H."/>
            <person name="Bhonagiri V."/>
            <person name="Zhang X."/>
            <person name="Warren W."/>
            <person name="Mitreva M."/>
            <person name="Mardis E.R."/>
            <person name="Wilson R.K."/>
        </authorList>
    </citation>
    <scope>NUCLEOTIDE SEQUENCE [LARGE SCALE GENOMIC DNA]</scope>
    <source>
        <strain evidence="2 3">ATCC 14869</strain>
    </source>
</reference>
<keyword evidence="1" id="KW-0472">Membrane</keyword>
<dbReference type="Proteomes" id="UP000016644">
    <property type="component" value="Unassembled WGS sequence"/>
</dbReference>
<proteinExistence type="predicted"/>
<protein>
    <submittedName>
        <fullName evidence="2">Uncharacterized protein</fullName>
    </submittedName>
</protein>
<accession>U2R2G1</accession>
<evidence type="ECO:0000313" key="2">
    <source>
        <dbReference type="EMBL" id="ERK44867.1"/>
    </source>
</evidence>
<name>U2R2G1_LEVBR</name>
<gene>
    <name evidence="2" type="ORF">HMPREF0495_00534</name>
</gene>
<dbReference type="HOGENOM" id="CLU_2508496_0_0_9"/>